<dbReference type="GO" id="GO:0006351">
    <property type="term" value="P:DNA-templated transcription"/>
    <property type="evidence" value="ECO:0007669"/>
    <property type="project" value="UniProtKB-UniRule"/>
</dbReference>
<dbReference type="PANTHER" id="PTHR31602:SF8">
    <property type="entry name" value="GROWTH-REGULATING FACTOR 5"/>
    <property type="match status" value="1"/>
</dbReference>
<dbReference type="GO" id="GO:0006355">
    <property type="term" value="P:regulation of DNA-templated transcription"/>
    <property type="evidence" value="ECO:0007669"/>
    <property type="project" value="InterPro"/>
</dbReference>
<dbReference type="GO" id="GO:0032502">
    <property type="term" value="P:developmental process"/>
    <property type="evidence" value="ECO:0007669"/>
    <property type="project" value="InterPro"/>
</dbReference>
<dbReference type="InterPro" id="IPR014978">
    <property type="entry name" value="Gln-Leu-Gln_QLQ"/>
</dbReference>
<protein>
    <recommendedName>
        <fullName evidence="5">Growth-regulating factor</fullName>
    </recommendedName>
</protein>
<dbReference type="PROSITE" id="PS51667">
    <property type="entry name" value="WRC"/>
    <property type="match status" value="1"/>
</dbReference>
<evidence type="ECO:0000259" key="8">
    <source>
        <dbReference type="PROSITE" id="PS51667"/>
    </source>
</evidence>
<comment type="domain">
    <text evidence="5">The QLQ domain and WRC domain may be involved in protein-protein interaction and DNA-binding, respectively.</text>
</comment>
<reference evidence="9 10" key="1">
    <citation type="journal article" date="2017" name="Nature">
        <title>The Apostasia genome and the evolution of orchids.</title>
        <authorList>
            <person name="Zhang G.Q."/>
            <person name="Liu K.W."/>
            <person name="Li Z."/>
            <person name="Lohaus R."/>
            <person name="Hsiao Y.Y."/>
            <person name="Niu S.C."/>
            <person name="Wang J.Y."/>
            <person name="Lin Y.C."/>
            <person name="Xu Q."/>
            <person name="Chen L.J."/>
            <person name="Yoshida K."/>
            <person name="Fujiwara S."/>
            <person name="Wang Z.W."/>
            <person name="Zhang Y.Q."/>
            <person name="Mitsuda N."/>
            <person name="Wang M."/>
            <person name="Liu G.H."/>
            <person name="Pecoraro L."/>
            <person name="Huang H.X."/>
            <person name="Xiao X.J."/>
            <person name="Lin M."/>
            <person name="Wu X.Y."/>
            <person name="Wu W.L."/>
            <person name="Chen Y.Y."/>
            <person name="Chang S.B."/>
            <person name="Sakamoto S."/>
            <person name="Ohme-Takagi M."/>
            <person name="Yagi M."/>
            <person name="Zeng S.J."/>
            <person name="Shen C.Y."/>
            <person name="Yeh C.M."/>
            <person name="Luo Y.B."/>
            <person name="Tsai W.C."/>
            <person name="Van de Peer Y."/>
            <person name="Liu Z.J."/>
        </authorList>
    </citation>
    <scope>NUCLEOTIDE SEQUENCE [LARGE SCALE GENOMIC DNA]</scope>
    <source>
        <strain evidence="10">cv. Shenzhen</strain>
        <tissue evidence="9">Stem</tissue>
    </source>
</reference>
<dbReference type="Pfam" id="PF08879">
    <property type="entry name" value="WRC"/>
    <property type="match status" value="1"/>
</dbReference>
<keyword evidence="10" id="KW-1185">Reference proteome</keyword>
<name>A0A2H9ZWZ8_9ASPA</name>
<comment type="function">
    <text evidence="5">Transcription activator.</text>
</comment>
<feature type="short sequence motif" description="Bipartite nuclear localization signal" evidence="4">
    <location>
        <begin position="123"/>
        <end position="130"/>
    </location>
</feature>
<feature type="short sequence motif" description="Bipartite nuclear localization signal" evidence="4">
    <location>
        <begin position="95"/>
        <end position="105"/>
    </location>
</feature>
<feature type="compositionally biased region" description="Low complexity" evidence="6">
    <location>
        <begin position="139"/>
        <end position="157"/>
    </location>
</feature>
<feature type="region of interest" description="Disordered" evidence="6">
    <location>
        <begin position="122"/>
        <end position="157"/>
    </location>
</feature>
<evidence type="ECO:0000256" key="4">
    <source>
        <dbReference type="PROSITE-ProRule" id="PRU01002"/>
    </source>
</evidence>
<evidence type="ECO:0000256" key="6">
    <source>
        <dbReference type="SAM" id="MobiDB-lite"/>
    </source>
</evidence>
<gene>
    <name evidence="9" type="primary">GRF3</name>
    <name evidence="9" type="ORF">AXF42_Ash020196</name>
</gene>
<evidence type="ECO:0000313" key="9">
    <source>
        <dbReference type="EMBL" id="PKA47793.1"/>
    </source>
</evidence>
<comment type="similarity">
    <text evidence="2 5">Belongs to the GRF family.</text>
</comment>
<evidence type="ECO:0000256" key="2">
    <source>
        <dbReference type="ARBA" id="ARBA00008122"/>
    </source>
</evidence>
<keyword evidence="5" id="KW-0805">Transcription regulation</keyword>
<evidence type="ECO:0000256" key="1">
    <source>
        <dbReference type="ARBA" id="ARBA00004123"/>
    </source>
</evidence>
<dbReference type="OrthoDB" id="1927209at2759"/>
<dbReference type="Proteomes" id="UP000236161">
    <property type="component" value="Unassembled WGS sequence"/>
</dbReference>
<dbReference type="EMBL" id="KZ453086">
    <property type="protein sequence ID" value="PKA47793.1"/>
    <property type="molecule type" value="Genomic_DNA"/>
</dbReference>
<sequence length="314" mass="34813">MSSTATPALAMGLMQSLAASTEMGWLCPFTAAQWRELEHQALIFKYMIAGVPVPPDLLLPIQRSFETSASSSYHHYPSPGYFSYYGKKLDPEPGRCRRTDGKKWRCSKDAHPDSKYCERHMHRGRNRSRKHVESTTNISCLQSESRSSSSTTTSIVASGSNGSFKNITLQSGMAGVTKPQSGASLIGGNGCLDRAKIAANEHNFFSSYPRSSLDGSWGPSFPITTRDSNEVTISSLPKKLDLQHSYSRKEFDFSDHGKHKHQCLWPFNLPKARQSWIDLEDDQEQYSSATQLSISVPLASSDFSTTTSCSPYDD</sequence>
<keyword evidence="5" id="KW-0804">Transcription</keyword>
<dbReference type="AlphaFoldDB" id="A0A2H9ZWZ8"/>
<evidence type="ECO:0000259" key="7">
    <source>
        <dbReference type="PROSITE" id="PS51666"/>
    </source>
</evidence>
<proteinExistence type="inferred from homology"/>
<feature type="domain" description="WRC" evidence="8">
    <location>
        <begin position="90"/>
        <end position="134"/>
    </location>
</feature>
<organism evidence="9 10">
    <name type="scientific">Apostasia shenzhenica</name>
    <dbReference type="NCBI Taxonomy" id="1088818"/>
    <lineage>
        <taxon>Eukaryota</taxon>
        <taxon>Viridiplantae</taxon>
        <taxon>Streptophyta</taxon>
        <taxon>Embryophyta</taxon>
        <taxon>Tracheophyta</taxon>
        <taxon>Spermatophyta</taxon>
        <taxon>Magnoliopsida</taxon>
        <taxon>Liliopsida</taxon>
        <taxon>Asparagales</taxon>
        <taxon>Orchidaceae</taxon>
        <taxon>Apostasioideae</taxon>
        <taxon>Apostasia</taxon>
    </lineage>
</organism>
<comment type="subcellular location">
    <subcellularLocation>
        <location evidence="1 4 5">Nucleus</location>
    </subcellularLocation>
</comment>
<dbReference type="GO" id="GO:0005634">
    <property type="term" value="C:nucleus"/>
    <property type="evidence" value="ECO:0007669"/>
    <property type="project" value="UniProtKB-SubCell"/>
</dbReference>
<keyword evidence="5" id="KW-0010">Activator</keyword>
<feature type="domain" description="QLQ" evidence="7">
    <location>
        <begin position="28"/>
        <end position="63"/>
    </location>
</feature>
<evidence type="ECO:0000313" key="10">
    <source>
        <dbReference type="Proteomes" id="UP000236161"/>
    </source>
</evidence>
<dbReference type="GO" id="GO:0005524">
    <property type="term" value="F:ATP binding"/>
    <property type="evidence" value="ECO:0007669"/>
    <property type="project" value="UniProtKB-UniRule"/>
</dbReference>
<dbReference type="PROSITE" id="PS51666">
    <property type="entry name" value="QLQ"/>
    <property type="match status" value="1"/>
</dbReference>
<evidence type="ECO:0000256" key="5">
    <source>
        <dbReference type="RuleBase" id="RU367127"/>
    </source>
</evidence>
<dbReference type="SMART" id="SM00951">
    <property type="entry name" value="QLQ"/>
    <property type="match status" value="1"/>
</dbReference>
<dbReference type="STRING" id="1088818.A0A2H9ZWZ8"/>
<accession>A0A2H9ZWZ8</accession>
<dbReference type="InterPro" id="IPR014977">
    <property type="entry name" value="WRC_dom"/>
</dbReference>
<keyword evidence="3 4" id="KW-0539">Nucleus</keyword>
<dbReference type="InterPro" id="IPR031137">
    <property type="entry name" value="GRF"/>
</dbReference>
<dbReference type="Pfam" id="PF08880">
    <property type="entry name" value="QLQ"/>
    <property type="match status" value="1"/>
</dbReference>
<dbReference type="PANTHER" id="PTHR31602">
    <property type="entry name" value="GROWTH-REGULATING FACTOR 5"/>
    <property type="match status" value="1"/>
</dbReference>
<evidence type="ECO:0000256" key="3">
    <source>
        <dbReference type="ARBA" id="ARBA00023242"/>
    </source>
</evidence>